<gene>
    <name evidence="3" type="ORF">SY83_16040</name>
</gene>
<evidence type="ECO:0000313" key="4">
    <source>
        <dbReference type="Proteomes" id="UP000076927"/>
    </source>
</evidence>
<dbReference type="InterPro" id="IPR038076">
    <property type="entry name" value="MgtE_N_sf"/>
</dbReference>
<keyword evidence="1" id="KW-0812">Transmembrane</keyword>
<reference evidence="3 4" key="1">
    <citation type="submission" date="2015-01" db="EMBL/GenBank/DDBJ databases">
        <title>Paenibacillus swuensis/DY6/whole genome sequencing.</title>
        <authorList>
            <person name="Kim M.K."/>
            <person name="Srinivasan S."/>
            <person name="Lee J.-J."/>
        </authorList>
    </citation>
    <scope>NUCLEOTIDE SEQUENCE [LARGE SCALE GENOMIC DNA]</scope>
    <source>
        <strain evidence="3 4">DY6</strain>
    </source>
</reference>
<sequence>MDNMDTEKSSYSSFERFLFFLTPIVFTLVLVLVLLTMFNYDIKSSLLSVAGKIPIVNSWLPESTNVMTQGEDETGAGEGEGVTKGQTFPPSIKIKDLEAKLISLQGQLKTASDASAAKDAQIESLTKQISALKTQNTVKSENTVQYDEQVKGLADVYAKMSPSKSAPIIENLTKSEQVLVLSQMKDDDQTRILEKMEPKKAAEASILLKDSVKSSNLQIKALQERLDQYTKGGAKPSSTITRADLAQTIASMTPGSAADMLLEMNKTSKEKVLQILNAMDTAARSRVLSSMTELSKTDTAKITTRLGN</sequence>
<protein>
    <recommendedName>
        <fullName evidence="2">Magnesium transporter MgtE intracellular domain-containing protein</fullName>
    </recommendedName>
</protein>
<dbReference type="STRING" id="1178515.SY83_16040"/>
<dbReference type="EMBL" id="CP011388">
    <property type="protein sequence ID" value="ANE47541.1"/>
    <property type="molecule type" value="Genomic_DNA"/>
</dbReference>
<evidence type="ECO:0000256" key="1">
    <source>
        <dbReference type="SAM" id="Phobius"/>
    </source>
</evidence>
<keyword evidence="4" id="KW-1185">Reference proteome</keyword>
<dbReference type="Pfam" id="PF03448">
    <property type="entry name" value="MgtE_N"/>
    <property type="match status" value="1"/>
</dbReference>
<dbReference type="RefSeq" id="WP_068608337.1">
    <property type="nucleotide sequence ID" value="NZ_CP011388.1"/>
</dbReference>
<proteinExistence type="predicted"/>
<dbReference type="KEGG" id="pswu:SY83_16040"/>
<dbReference type="Gene3D" id="1.25.60.10">
    <property type="entry name" value="MgtE N-terminal domain-like"/>
    <property type="match status" value="1"/>
</dbReference>
<dbReference type="Proteomes" id="UP000076927">
    <property type="component" value="Chromosome"/>
</dbReference>
<dbReference type="SUPFAM" id="SSF158791">
    <property type="entry name" value="MgtE N-terminal domain-like"/>
    <property type="match status" value="1"/>
</dbReference>
<feature type="domain" description="Magnesium transporter MgtE intracellular" evidence="2">
    <location>
        <begin position="154"/>
        <end position="203"/>
    </location>
</feature>
<evidence type="ECO:0000313" key="3">
    <source>
        <dbReference type="EMBL" id="ANE47541.1"/>
    </source>
</evidence>
<dbReference type="OrthoDB" id="2381574at2"/>
<keyword evidence="1" id="KW-1133">Transmembrane helix</keyword>
<keyword evidence="1" id="KW-0472">Membrane</keyword>
<accession>A0A172TKG6</accession>
<dbReference type="AlphaFoldDB" id="A0A172TKG6"/>
<evidence type="ECO:0000259" key="2">
    <source>
        <dbReference type="Pfam" id="PF03448"/>
    </source>
</evidence>
<name>A0A172TKG6_9BACL</name>
<dbReference type="PATRIC" id="fig|1178515.4.peg.3225"/>
<feature type="transmembrane region" description="Helical" evidence="1">
    <location>
        <begin position="17"/>
        <end position="38"/>
    </location>
</feature>
<dbReference type="InterPro" id="IPR006668">
    <property type="entry name" value="Mg_transptr_MgtE_intracell_dom"/>
</dbReference>
<organism evidence="3 4">
    <name type="scientific">Paenibacillus swuensis</name>
    <dbReference type="NCBI Taxonomy" id="1178515"/>
    <lineage>
        <taxon>Bacteria</taxon>
        <taxon>Bacillati</taxon>
        <taxon>Bacillota</taxon>
        <taxon>Bacilli</taxon>
        <taxon>Bacillales</taxon>
        <taxon>Paenibacillaceae</taxon>
        <taxon>Paenibacillus</taxon>
    </lineage>
</organism>